<dbReference type="Pfam" id="PF13302">
    <property type="entry name" value="Acetyltransf_3"/>
    <property type="match status" value="1"/>
</dbReference>
<reference evidence="2" key="1">
    <citation type="submission" date="2022-09" db="EMBL/GenBank/DDBJ databases">
        <title>Actin cytoskeleton and complex cell architecture in an #Asgard archaeon.</title>
        <authorList>
            <person name="Ponce Toledo R.I."/>
            <person name="Schleper C."/>
            <person name="Rodrigues Oliveira T."/>
            <person name="Wollweber F."/>
            <person name="Xu J."/>
            <person name="Rittmann S."/>
            <person name="Klingl A."/>
            <person name="Pilhofer M."/>
        </authorList>
    </citation>
    <scope>NUCLEOTIDE SEQUENCE</scope>
    <source>
        <strain evidence="2">B-35</strain>
    </source>
</reference>
<evidence type="ECO:0000259" key="1">
    <source>
        <dbReference type="PROSITE" id="PS51186"/>
    </source>
</evidence>
<accession>A0ABY6HUH2</accession>
<evidence type="ECO:0000313" key="2">
    <source>
        <dbReference type="EMBL" id="UYP47168.1"/>
    </source>
</evidence>
<gene>
    <name evidence="2" type="ORF">NEF87_003453</name>
</gene>
<dbReference type="InterPro" id="IPR051531">
    <property type="entry name" value="N-acetyltransferase"/>
</dbReference>
<dbReference type="InterPro" id="IPR016181">
    <property type="entry name" value="Acyl_CoA_acyltransferase"/>
</dbReference>
<dbReference type="InterPro" id="IPR000182">
    <property type="entry name" value="GNAT_dom"/>
</dbReference>
<dbReference type="PANTHER" id="PTHR43792">
    <property type="entry name" value="GNAT FAMILY, PUTATIVE (AFU_ORTHOLOGUE AFUA_3G00765)-RELATED-RELATED"/>
    <property type="match status" value="1"/>
</dbReference>
<organism evidence="2 3">
    <name type="scientific">Candidatus Lokiarchaeum ossiferum</name>
    <dbReference type="NCBI Taxonomy" id="2951803"/>
    <lineage>
        <taxon>Archaea</taxon>
        <taxon>Promethearchaeati</taxon>
        <taxon>Promethearchaeota</taxon>
        <taxon>Promethearchaeia</taxon>
        <taxon>Promethearchaeales</taxon>
        <taxon>Promethearchaeaceae</taxon>
        <taxon>Candidatus Lokiarchaeum</taxon>
    </lineage>
</organism>
<sequence length="182" mass="21613">MKLPTLESNRLILRPLKESDLDFFRTQYSDPLVQKYTMLSFQTDVELQDFYSRGCGIIRPDQFRIMLEIKNSHEPIGSIVIENWDQKHQSAEIGYDLSPHFWHQGFMNEALTVMLEYIFLVLNVNRVEATVNPTNIQSIKLLKKCRFVQEGILRQKYYYQGIFHDEIIFSLLKDDFRRNNGQ</sequence>
<feature type="domain" description="N-acetyltransferase" evidence="1">
    <location>
        <begin position="11"/>
        <end position="174"/>
    </location>
</feature>
<keyword evidence="3" id="KW-1185">Reference proteome</keyword>
<dbReference type="SUPFAM" id="SSF55729">
    <property type="entry name" value="Acyl-CoA N-acyltransferases (Nat)"/>
    <property type="match status" value="1"/>
</dbReference>
<dbReference type="EMBL" id="CP104013">
    <property type="protein sequence ID" value="UYP47168.1"/>
    <property type="molecule type" value="Genomic_DNA"/>
</dbReference>
<name>A0ABY6HUH2_9ARCH</name>
<dbReference type="Gene3D" id="3.40.630.30">
    <property type="match status" value="1"/>
</dbReference>
<protein>
    <recommendedName>
        <fullName evidence="1">N-acetyltransferase domain-containing protein</fullName>
    </recommendedName>
</protein>
<dbReference type="Proteomes" id="UP001208689">
    <property type="component" value="Chromosome"/>
</dbReference>
<dbReference type="PROSITE" id="PS51186">
    <property type="entry name" value="GNAT"/>
    <property type="match status" value="1"/>
</dbReference>
<evidence type="ECO:0000313" key="3">
    <source>
        <dbReference type="Proteomes" id="UP001208689"/>
    </source>
</evidence>
<proteinExistence type="predicted"/>